<sequence>MDVSVCSQLRTRLEECGYYPDLMMDSIEIALGGEELEDFVVHHEPTFSMDEVRRHLTVLALTPTRLVIGHTDDRSPEWTEPENHAICSTESVGLHRITNVAMTRVVSKPENYRSGDQADSGWLSIAWGSVSRIELEPATCADPQCEADHGYTGSVLPDDLSVRMSVAADGQDDLSRLFAFAARLQRITGDNSGTR</sequence>
<keyword evidence="2" id="KW-1185">Reference proteome</keyword>
<protein>
    <recommendedName>
        <fullName evidence="3">Phosphodiesterase</fullName>
    </recommendedName>
</protein>
<organism evidence="1 2">
    <name type="scientific">Propioniferax innocua</name>
    <dbReference type="NCBI Taxonomy" id="1753"/>
    <lineage>
        <taxon>Bacteria</taxon>
        <taxon>Bacillati</taxon>
        <taxon>Actinomycetota</taxon>
        <taxon>Actinomycetes</taxon>
        <taxon>Propionibacteriales</taxon>
        <taxon>Propionibacteriaceae</taxon>
        <taxon>Propioniferax</taxon>
    </lineage>
</organism>
<accession>A0A542ZQJ7</accession>
<dbReference type="OrthoDB" id="3725224at2"/>
<dbReference type="Pfam" id="PF19461">
    <property type="entry name" value="DUF5998"/>
    <property type="match status" value="1"/>
</dbReference>
<gene>
    <name evidence="1" type="ORF">FB460_0408</name>
</gene>
<dbReference type="Proteomes" id="UP000316196">
    <property type="component" value="Unassembled WGS sequence"/>
</dbReference>
<reference evidence="1 2" key="1">
    <citation type="submission" date="2019-06" db="EMBL/GenBank/DDBJ databases">
        <title>Sequencing the genomes of 1000 actinobacteria strains.</title>
        <authorList>
            <person name="Klenk H.-P."/>
        </authorList>
    </citation>
    <scope>NUCLEOTIDE SEQUENCE [LARGE SCALE GENOMIC DNA]</scope>
    <source>
        <strain evidence="1 2">DSM 8251</strain>
    </source>
</reference>
<dbReference type="AlphaFoldDB" id="A0A542ZQJ7"/>
<dbReference type="InterPro" id="IPR046040">
    <property type="entry name" value="DUF5998"/>
</dbReference>
<comment type="caution">
    <text evidence="1">The sequence shown here is derived from an EMBL/GenBank/DDBJ whole genome shotgun (WGS) entry which is preliminary data.</text>
</comment>
<proteinExistence type="predicted"/>
<dbReference type="RefSeq" id="WP_142092442.1">
    <property type="nucleotide sequence ID" value="NZ_BAAAMD010000001.1"/>
</dbReference>
<dbReference type="EMBL" id="VFOR01000001">
    <property type="protein sequence ID" value="TQL62624.1"/>
    <property type="molecule type" value="Genomic_DNA"/>
</dbReference>
<evidence type="ECO:0000313" key="2">
    <source>
        <dbReference type="Proteomes" id="UP000316196"/>
    </source>
</evidence>
<name>A0A542ZQJ7_9ACTN</name>
<evidence type="ECO:0008006" key="3">
    <source>
        <dbReference type="Google" id="ProtNLM"/>
    </source>
</evidence>
<evidence type="ECO:0000313" key="1">
    <source>
        <dbReference type="EMBL" id="TQL62624.1"/>
    </source>
</evidence>